<feature type="transmembrane region" description="Helical" evidence="6">
    <location>
        <begin position="95"/>
        <end position="114"/>
    </location>
</feature>
<dbReference type="InParanoid" id="E8N2L6"/>
<feature type="transmembrane region" description="Helical" evidence="6">
    <location>
        <begin position="65"/>
        <end position="88"/>
    </location>
</feature>
<evidence type="ECO:0000313" key="9">
    <source>
        <dbReference type="Proteomes" id="UP000008922"/>
    </source>
</evidence>
<dbReference type="SUPFAM" id="SSF103481">
    <property type="entry name" value="Multidrug resistance efflux transporter EmrE"/>
    <property type="match status" value="2"/>
</dbReference>
<dbReference type="InterPro" id="IPR000620">
    <property type="entry name" value="EamA_dom"/>
</dbReference>
<feature type="transmembrane region" description="Helical" evidence="6">
    <location>
        <begin position="246"/>
        <end position="265"/>
    </location>
</feature>
<feature type="transmembrane region" description="Helical" evidence="6">
    <location>
        <begin position="151"/>
        <end position="172"/>
    </location>
</feature>
<evidence type="ECO:0000256" key="4">
    <source>
        <dbReference type="ARBA" id="ARBA00022989"/>
    </source>
</evidence>
<keyword evidence="5 6" id="KW-0472">Membrane</keyword>
<dbReference type="PANTHER" id="PTHR32322:SF2">
    <property type="entry name" value="EAMA DOMAIN-CONTAINING PROTEIN"/>
    <property type="match status" value="1"/>
</dbReference>
<dbReference type="eggNOG" id="COG0697">
    <property type="taxonomic scope" value="Bacteria"/>
</dbReference>
<evidence type="ECO:0000256" key="1">
    <source>
        <dbReference type="ARBA" id="ARBA00004141"/>
    </source>
</evidence>
<keyword evidence="9" id="KW-1185">Reference proteome</keyword>
<evidence type="ECO:0000256" key="5">
    <source>
        <dbReference type="ARBA" id="ARBA00023136"/>
    </source>
</evidence>
<dbReference type="AlphaFoldDB" id="E8N2L6"/>
<feature type="transmembrane region" description="Helical" evidence="6">
    <location>
        <begin position="6"/>
        <end position="25"/>
    </location>
</feature>
<dbReference type="KEGG" id="atm:ANT_07880"/>
<organism evidence="8 9">
    <name type="scientific">Anaerolinea thermophila (strain DSM 14523 / JCM 11388 / NBRC 100420 / UNI-1)</name>
    <dbReference type="NCBI Taxonomy" id="926569"/>
    <lineage>
        <taxon>Bacteria</taxon>
        <taxon>Bacillati</taxon>
        <taxon>Chloroflexota</taxon>
        <taxon>Anaerolineae</taxon>
        <taxon>Anaerolineales</taxon>
        <taxon>Anaerolineaceae</taxon>
        <taxon>Anaerolinea</taxon>
    </lineage>
</organism>
<feature type="transmembrane region" description="Helical" evidence="6">
    <location>
        <begin position="274"/>
        <end position="294"/>
    </location>
</feature>
<feature type="domain" description="EamA" evidence="7">
    <location>
        <begin position="154"/>
        <end position="293"/>
    </location>
</feature>
<dbReference type="InterPro" id="IPR037185">
    <property type="entry name" value="EmrE-like"/>
</dbReference>
<dbReference type="OrthoDB" id="161804at2"/>
<accession>E8N2L6</accession>
<dbReference type="Proteomes" id="UP000008922">
    <property type="component" value="Chromosome"/>
</dbReference>
<feature type="transmembrane region" description="Helical" evidence="6">
    <location>
        <begin position="37"/>
        <end position="59"/>
    </location>
</feature>
<feature type="transmembrane region" description="Helical" evidence="6">
    <location>
        <begin position="184"/>
        <end position="204"/>
    </location>
</feature>
<keyword evidence="3 6" id="KW-0812">Transmembrane</keyword>
<reference evidence="8 9" key="1">
    <citation type="submission" date="2010-12" db="EMBL/GenBank/DDBJ databases">
        <title>Whole genome sequence of Anaerolinea thermophila UNI-1.</title>
        <authorList>
            <person name="Narita-Yamada S."/>
            <person name="Kishi E."/>
            <person name="Watanabe Y."/>
            <person name="Takasaki K."/>
            <person name="Ankai A."/>
            <person name="Oguchi A."/>
            <person name="Fukui S."/>
            <person name="Takahashi M."/>
            <person name="Yashiro I."/>
            <person name="Hosoyama A."/>
            <person name="Sekiguchi Y."/>
            <person name="Hanada S."/>
            <person name="Fujita N."/>
        </authorList>
    </citation>
    <scope>NUCLEOTIDE SEQUENCE [LARGE SCALE GENOMIC DNA]</scope>
    <source>
        <strain evidence="9">DSM 14523 / JCM 11388 / NBRC 100420 / UNI-1</strain>
    </source>
</reference>
<dbReference type="Pfam" id="PF00892">
    <property type="entry name" value="EamA"/>
    <property type="match status" value="2"/>
</dbReference>
<dbReference type="HOGENOM" id="CLU_058789_0_0_0"/>
<dbReference type="STRING" id="926569.ANT_07880"/>
<evidence type="ECO:0000256" key="2">
    <source>
        <dbReference type="ARBA" id="ARBA00007362"/>
    </source>
</evidence>
<protein>
    <submittedName>
        <fullName evidence="8">Hypothetical membrane protein</fullName>
    </submittedName>
</protein>
<dbReference type="RefSeq" id="WP_013559215.1">
    <property type="nucleotide sequence ID" value="NC_014960.1"/>
</dbReference>
<keyword evidence="4 6" id="KW-1133">Transmembrane helix</keyword>
<evidence type="ECO:0000313" key="8">
    <source>
        <dbReference type="EMBL" id="BAJ62822.1"/>
    </source>
</evidence>
<dbReference type="GO" id="GO:0016020">
    <property type="term" value="C:membrane"/>
    <property type="evidence" value="ECO:0007669"/>
    <property type="project" value="UniProtKB-SubCell"/>
</dbReference>
<dbReference type="InterPro" id="IPR050638">
    <property type="entry name" value="AA-Vitamin_Transporters"/>
</dbReference>
<evidence type="ECO:0000259" key="7">
    <source>
        <dbReference type="Pfam" id="PF00892"/>
    </source>
</evidence>
<feature type="transmembrane region" description="Helical" evidence="6">
    <location>
        <begin position="120"/>
        <end position="139"/>
    </location>
</feature>
<feature type="transmembrane region" description="Helical" evidence="6">
    <location>
        <begin position="220"/>
        <end position="240"/>
    </location>
</feature>
<dbReference type="EMBL" id="AP012029">
    <property type="protein sequence ID" value="BAJ62822.1"/>
    <property type="molecule type" value="Genomic_DNA"/>
</dbReference>
<evidence type="ECO:0000256" key="6">
    <source>
        <dbReference type="SAM" id="Phobius"/>
    </source>
</evidence>
<feature type="domain" description="EamA" evidence="7">
    <location>
        <begin position="2"/>
        <end position="137"/>
    </location>
</feature>
<proteinExistence type="inferred from homology"/>
<dbReference type="PANTHER" id="PTHR32322">
    <property type="entry name" value="INNER MEMBRANE TRANSPORTER"/>
    <property type="match status" value="1"/>
</dbReference>
<comment type="similarity">
    <text evidence="2">Belongs to the EamA transporter family.</text>
</comment>
<sequence>MGEIAALLTSVLWAFSSIIHTFAGRRVGPGVLNRARLLFAVMWILLTHRIFQGTFFPVHAAPERWFWLGLSGVVGLVLGDWFLFYAYVTIGARMGTLIMASVPMLSAMLAWIFLGETLTLTEILGMILVVSGIAMVILDRVNGNISLPRRTYWLGVLAGFGGALGQAGNLILAKPGLADGFPSISGVAIRMVTAAVVLWGLTFLKKEARPTLEALKDRRALGLILLGSMIGPFAGVWLSMVAIQNTLVGIASTLMALSPVILLPLSRWFFHETISWRAIIGTLICMAGTAALFLL</sequence>
<name>E8N2L6_ANATU</name>
<evidence type="ECO:0000256" key="3">
    <source>
        <dbReference type="ARBA" id="ARBA00022692"/>
    </source>
</evidence>
<dbReference type="Gene3D" id="1.10.3730.20">
    <property type="match status" value="2"/>
</dbReference>
<gene>
    <name evidence="8" type="ordered locus">ANT_07880</name>
</gene>
<comment type="subcellular location">
    <subcellularLocation>
        <location evidence="1">Membrane</location>
        <topology evidence="1">Multi-pass membrane protein</topology>
    </subcellularLocation>
</comment>